<dbReference type="EMBL" id="SJPX01000003">
    <property type="protein sequence ID" value="TWU51945.1"/>
    <property type="molecule type" value="Genomic_DNA"/>
</dbReference>
<dbReference type="Proteomes" id="UP000317977">
    <property type="component" value="Unassembled WGS sequence"/>
</dbReference>
<feature type="transmembrane region" description="Helical" evidence="1">
    <location>
        <begin position="291"/>
        <end position="312"/>
    </location>
</feature>
<feature type="transmembrane region" description="Helical" evidence="1">
    <location>
        <begin position="397"/>
        <end position="419"/>
    </location>
</feature>
<evidence type="ECO:0000313" key="2">
    <source>
        <dbReference type="EMBL" id="TWU51945.1"/>
    </source>
</evidence>
<evidence type="ECO:0000313" key="3">
    <source>
        <dbReference type="Proteomes" id="UP000317977"/>
    </source>
</evidence>
<feature type="transmembrane region" description="Helical" evidence="1">
    <location>
        <begin position="440"/>
        <end position="458"/>
    </location>
</feature>
<dbReference type="PANTHER" id="PTHR13325">
    <property type="entry name" value="PROTEASE M50 MEMBRANE-BOUND TRANSCRIPTION FACTOR SITE 2 PROTEASE"/>
    <property type="match status" value="1"/>
</dbReference>
<organism evidence="2 3">
    <name type="scientific">Rubripirellula reticaptiva</name>
    <dbReference type="NCBI Taxonomy" id="2528013"/>
    <lineage>
        <taxon>Bacteria</taxon>
        <taxon>Pseudomonadati</taxon>
        <taxon>Planctomycetota</taxon>
        <taxon>Planctomycetia</taxon>
        <taxon>Pirellulales</taxon>
        <taxon>Pirellulaceae</taxon>
        <taxon>Rubripirellula</taxon>
    </lineage>
</organism>
<evidence type="ECO:0000256" key="1">
    <source>
        <dbReference type="SAM" id="Phobius"/>
    </source>
</evidence>
<dbReference type="OrthoDB" id="9759690at2"/>
<dbReference type="GO" id="GO:0031293">
    <property type="term" value="P:membrane protein intracellular domain proteolysis"/>
    <property type="evidence" value="ECO:0007669"/>
    <property type="project" value="TreeGrafter"/>
</dbReference>
<keyword evidence="1" id="KW-0472">Membrane</keyword>
<comment type="caution">
    <text evidence="2">The sequence shown here is derived from an EMBL/GenBank/DDBJ whole genome shotgun (WGS) entry which is preliminary data.</text>
</comment>
<proteinExistence type="predicted"/>
<reference evidence="2 3" key="1">
    <citation type="submission" date="2019-02" db="EMBL/GenBank/DDBJ databases">
        <title>Deep-cultivation of Planctomycetes and their phenomic and genomic characterization uncovers novel biology.</title>
        <authorList>
            <person name="Wiegand S."/>
            <person name="Jogler M."/>
            <person name="Boedeker C."/>
            <person name="Pinto D."/>
            <person name="Vollmers J."/>
            <person name="Rivas-Marin E."/>
            <person name="Kohn T."/>
            <person name="Peeters S.H."/>
            <person name="Heuer A."/>
            <person name="Rast P."/>
            <person name="Oberbeckmann S."/>
            <person name="Bunk B."/>
            <person name="Jeske O."/>
            <person name="Meyerdierks A."/>
            <person name="Storesund J.E."/>
            <person name="Kallscheuer N."/>
            <person name="Luecker S."/>
            <person name="Lage O.M."/>
            <person name="Pohl T."/>
            <person name="Merkel B.J."/>
            <person name="Hornburger P."/>
            <person name="Mueller R.-W."/>
            <person name="Bruemmer F."/>
            <person name="Labrenz M."/>
            <person name="Spormann A.M."/>
            <person name="Op Den Camp H."/>
            <person name="Overmann J."/>
            <person name="Amann R."/>
            <person name="Jetten M.S.M."/>
            <person name="Mascher T."/>
            <person name="Medema M.H."/>
            <person name="Devos D.P."/>
            <person name="Kaster A.-K."/>
            <person name="Ovreas L."/>
            <person name="Rohde M."/>
            <person name="Galperin M.Y."/>
            <person name="Jogler C."/>
        </authorList>
    </citation>
    <scope>NUCLEOTIDE SEQUENCE [LARGE SCALE GENOMIC DNA]</scope>
    <source>
        <strain evidence="2 3">Poly59</strain>
    </source>
</reference>
<keyword evidence="3" id="KW-1185">Reference proteome</keyword>
<dbReference type="AlphaFoldDB" id="A0A5C6ETC4"/>
<dbReference type="CDD" id="cd05709">
    <property type="entry name" value="S2P-M50"/>
    <property type="match status" value="1"/>
</dbReference>
<dbReference type="GO" id="GO:0016020">
    <property type="term" value="C:membrane"/>
    <property type="evidence" value="ECO:0007669"/>
    <property type="project" value="InterPro"/>
</dbReference>
<name>A0A5C6ETC4_9BACT</name>
<dbReference type="GO" id="GO:0005737">
    <property type="term" value="C:cytoplasm"/>
    <property type="evidence" value="ECO:0007669"/>
    <property type="project" value="TreeGrafter"/>
</dbReference>
<sequence>MNKLRPIPPTAPQAADSGRPLLVRKRLDLKVVETRHKHDSAIVVKDPVAMKYHRLRPDEYFVLDRLDGNTTLEQIRSDYESTYAPQKVTTGELNHLVFRLHQSGLTISDVALQGDRLRERNRKEKAQKRIGHLSSLLFIRFPGVDPAPLLDRLYPAMRPMLNKAGAAAAIVLVLFAVVVFGLHFDEFMRQFPAMGRWIRLEAVLILAAVIGGTKVMHELGHAVMCKHFGGECHQIGPMLLVFTPALYCDTSDSWMLSNRWQRAAVGLAGIGTEVILASIATIVWASTAPGLVHYVAMNVMLVCSVSTVLFNANPLLRYDGYFVLSDLVDVPNLGERSRRLLSGYAMKATMGVDELPDVMISKTESSWLMFYAVLAFVYRWSLTLAIVWLLATLLRPYGLESLGLLLCVFAVGGMLFTLLRNPINFFRNPARRKHIRMNRLMISGVVAIGLIWLAFYPFPSGVSAEARIVPHQENPIYVTTAGSLRSLEKWPGDLVESGDVIARLENSDIELAFIKAKGKHATQFATVESMHHASIDNPDIANELPAQQSLLIDLASQLATHQSRHDGLTIKATATGRLIAAPRRPDDRKAVLSNHLVSWSGYPTDPQNANCYLETGHELMSVLPGDGWDAEIVLQQDEVERISLGAAVKLAMESAPSKIFTGTVIEIARTEWEEHQNSQRRDDVAAARSQSPLSTSYMVRIELNLTDEIPALTGSLANTRIEATKTSLARRTSRWLSSLLRFR</sequence>
<feature type="transmembrane region" description="Helical" evidence="1">
    <location>
        <begin position="368"/>
        <end position="391"/>
    </location>
</feature>
<dbReference type="Gene3D" id="2.40.30.170">
    <property type="match status" value="1"/>
</dbReference>
<gene>
    <name evidence="2" type="ORF">Poly59_35420</name>
</gene>
<feature type="transmembrane region" description="Helical" evidence="1">
    <location>
        <begin position="263"/>
        <end position="285"/>
    </location>
</feature>
<protein>
    <submittedName>
        <fullName evidence="2">Peptidase family M50</fullName>
    </submittedName>
</protein>
<accession>A0A5C6ETC4</accession>
<dbReference type="InterPro" id="IPR001193">
    <property type="entry name" value="MBTPS2"/>
</dbReference>
<feature type="transmembrane region" description="Helical" evidence="1">
    <location>
        <begin position="164"/>
        <end position="184"/>
    </location>
</feature>
<dbReference type="RefSeq" id="WP_146535187.1">
    <property type="nucleotide sequence ID" value="NZ_SJPX01000003.1"/>
</dbReference>
<keyword evidence="1" id="KW-0812">Transmembrane</keyword>
<dbReference type="GO" id="GO:0004222">
    <property type="term" value="F:metalloendopeptidase activity"/>
    <property type="evidence" value="ECO:0007669"/>
    <property type="project" value="InterPro"/>
</dbReference>
<keyword evidence="1" id="KW-1133">Transmembrane helix</keyword>
<dbReference type="PANTHER" id="PTHR13325:SF3">
    <property type="entry name" value="MEMBRANE-BOUND TRANSCRIPTION FACTOR SITE-2 PROTEASE"/>
    <property type="match status" value="1"/>
</dbReference>